<comment type="subcellular location">
    <subcellularLocation>
        <location evidence="1">Cell envelope</location>
    </subcellularLocation>
</comment>
<evidence type="ECO:0000259" key="4">
    <source>
        <dbReference type="Pfam" id="PF13407"/>
    </source>
</evidence>
<evidence type="ECO:0000256" key="3">
    <source>
        <dbReference type="ARBA" id="ARBA00022729"/>
    </source>
</evidence>
<evidence type="ECO:0000256" key="2">
    <source>
        <dbReference type="ARBA" id="ARBA00007639"/>
    </source>
</evidence>
<proteinExistence type="inferred from homology"/>
<dbReference type="GO" id="GO:0030246">
    <property type="term" value="F:carbohydrate binding"/>
    <property type="evidence" value="ECO:0007669"/>
    <property type="project" value="UniProtKB-ARBA"/>
</dbReference>
<evidence type="ECO:0000313" key="6">
    <source>
        <dbReference type="Proteomes" id="UP000326837"/>
    </source>
</evidence>
<dbReference type="InterPro" id="IPR025997">
    <property type="entry name" value="SBP_2_dom"/>
</dbReference>
<dbReference type="AlphaFoldDB" id="A0A5K7XI94"/>
<keyword evidence="3" id="KW-0732">Signal</keyword>
<dbReference type="GO" id="GO:0030313">
    <property type="term" value="C:cell envelope"/>
    <property type="evidence" value="ECO:0007669"/>
    <property type="project" value="UniProtKB-SubCell"/>
</dbReference>
<name>A0A5K7XI94_9BACT</name>
<reference evidence="6" key="1">
    <citation type="submission" date="2019-10" db="EMBL/GenBank/DDBJ databases">
        <title>Lacipirellula parvula gen. nov., sp. nov., representing a lineage of planctomycetes widespread in freshwater anoxic habitats, and description of the family Lacipirellulaceae.</title>
        <authorList>
            <person name="Dedysh S.N."/>
            <person name="Kulichevskaya I.S."/>
            <person name="Beletsky A.V."/>
            <person name="Rakitin A.L."/>
            <person name="Mardanov A.V."/>
            <person name="Ivanova A.A."/>
            <person name="Saltykova V.X."/>
            <person name="Rijpstra W.I.C."/>
            <person name="Sinninghe Damste J.S."/>
            <person name="Ravin N.V."/>
        </authorList>
    </citation>
    <scope>NUCLEOTIDE SEQUENCE [LARGE SCALE GENOMIC DNA]</scope>
    <source>
        <strain evidence="6">PX69</strain>
    </source>
</reference>
<sequence>MALLLTAILGCSKSPTPTDAHASATSEAGKAKRTIVMIPKATQSAFWNAVRRGGEQAAKDLDVELLWKGPGSENDRAGQKQVTQQFTNSSVDGICLAPTDSKALAAEVRSATAKGIPVLIFDSAVDGEVGKDFISFVATDNTKAGELGGKHLMELVGKGGKTICFRHMEGHESTSKREDGAIAEMKAGEAEILVDDRYTGASQGEAQTTALNMIDVVRKADGVFASNQTASEGVLAALRKTNLAGKVKFVGFDSSPQLVAALRDGEIDALVVQDPVKMGYTAVKMMVDHLDGKPIEEQVVTDVRIATKENMETPEIKPLLD</sequence>
<evidence type="ECO:0000256" key="1">
    <source>
        <dbReference type="ARBA" id="ARBA00004196"/>
    </source>
</evidence>
<comment type="similarity">
    <text evidence="2">Belongs to the bacterial solute-binding protein 2 family.</text>
</comment>
<dbReference type="EMBL" id="AP021861">
    <property type="protein sequence ID" value="BBO33923.1"/>
    <property type="molecule type" value="Genomic_DNA"/>
</dbReference>
<dbReference type="PANTHER" id="PTHR46847:SF1">
    <property type="entry name" value="D-ALLOSE-BINDING PERIPLASMIC PROTEIN-RELATED"/>
    <property type="match status" value="1"/>
</dbReference>
<dbReference type="Proteomes" id="UP000326837">
    <property type="component" value="Chromosome"/>
</dbReference>
<dbReference type="KEGG" id="lpav:PLANPX_3535"/>
<dbReference type="Pfam" id="PF13407">
    <property type="entry name" value="Peripla_BP_4"/>
    <property type="match status" value="1"/>
</dbReference>
<organism evidence="5 6">
    <name type="scientific">Lacipirellula parvula</name>
    <dbReference type="NCBI Taxonomy" id="2650471"/>
    <lineage>
        <taxon>Bacteria</taxon>
        <taxon>Pseudomonadati</taxon>
        <taxon>Planctomycetota</taxon>
        <taxon>Planctomycetia</taxon>
        <taxon>Pirellulales</taxon>
        <taxon>Lacipirellulaceae</taxon>
        <taxon>Lacipirellula</taxon>
    </lineage>
</organism>
<evidence type="ECO:0000313" key="5">
    <source>
        <dbReference type="EMBL" id="BBO33923.1"/>
    </source>
</evidence>
<dbReference type="Gene3D" id="3.40.50.2300">
    <property type="match status" value="2"/>
</dbReference>
<dbReference type="PANTHER" id="PTHR46847">
    <property type="entry name" value="D-ALLOSE-BINDING PERIPLASMIC PROTEIN-RELATED"/>
    <property type="match status" value="1"/>
</dbReference>
<dbReference type="SUPFAM" id="SSF53822">
    <property type="entry name" value="Periplasmic binding protein-like I"/>
    <property type="match status" value="1"/>
</dbReference>
<protein>
    <recommendedName>
        <fullName evidence="4">Periplasmic binding protein domain-containing protein</fullName>
    </recommendedName>
</protein>
<gene>
    <name evidence="5" type="ORF">PLANPX_3535</name>
</gene>
<feature type="domain" description="Periplasmic binding protein" evidence="4">
    <location>
        <begin position="35"/>
        <end position="293"/>
    </location>
</feature>
<accession>A0A5K7XI94</accession>
<keyword evidence="6" id="KW-1185">Reference proteome</keyword>
<dbReference type="InterPro" id="IPR028082">
    <property type="entry name" value="Peripla_BP_I"/>
</dbReference>